<dbReference type="Proteomes" id="UP000253083">
    <property type="component" value="Unassembled WGS sequence"/>
</dbReference>
<reference evidence="1 2" key="1">
    <citation type="submission" date="2018-06" db="EMBL/GenBank/DDBJ databases">
        <title>Genomic Encyclopedia of Type Strains, Phase IV (KMG-IV): sequencing the most valuable type-strain genomes for metagenomic binning, comparative biology and taxonomic classification.</title>
        <authorList>
            <person name="Goeker M."/>
        </authorList>
    </citation>
    <scope>NUCLEOTIDE SEQUENCE [LARGE SCALE GENOMIC DNA]</scope>
    <source>
        <strain evidence="1 2">DSM 24032</strain>
    </source>
</reference>
<dbReference type="InParanoid" id="A0A395JK91"/>
<proteinExistence type="predicted"/>
<dbReference type="EMBL" id="QNRT01000002">
    <property type="protein sequence ID" value="RBP50835.1"/>
    <property type="molecule type" value="Genomic_DNA"/>
</dbReference>
<protein>
    <submittedName>
        <fullName evidence="1">Uncharacterized protein</fullName>
    </submittedName>
</protein>
<sequence length="57" mass="6451">MLLKWCWHSADYRYWQQKLGLGTSTITDAEVPCSKLVGEHAASLVFVMLGRKALLLN</sequence>
<dbReference type="AlphaFoldDB" id="A0A395JK91"/>
<keyword evidence="2" id="KW-1185">Reference proteome</keyword>
<accession>A0A395JK91</accession>
<name>A0A395JK91_9GAMM</name>
<organism evidence="1 2">
    <name type="scientific">Arenicella xantha</name>
    <dbReference type="NCBI Taxonomy" id="644221"/>
    <lineage>
        <taxon>Bacteria</taxon>
        <taxon>Pseudomonadati</taxon>
        <taxon>Pseudomonadota</taxon>
        <taxon>Gammaproteobacteria</taxon>
        <taxon>Arenicellales</taxon>
        <taxon>Arenicellaceae</taxon>
        <taxon>Arenicella</taxon>
    </lineage>
</organism>
<evidence type="ECO:0000313" key="2">
    <source>
        <dbReference type="Proteomes" id="UP000253083"/>
    </source>
</evidence>
<evidence type="ECO:0000313" key="1">
    <source>
        <dbReference type="EMBL" id="RBP50835.1"/>
    </source>
</evidence>
<comment type="caution">
    <text evidence="1">The sequence shown here is derived from an EMBL/GenBank/DDBJ whole genome shotgun (WGS) entry which is preliminary data.</text>
</comment>
<gene>
    <name evidence="1" type="ORF">DFR28_102251</name>
</gene>